<evidence type="ECO:0000256" key="1">
    <source>
        <dbReference type="PROSITE-ProRule" id="PRU00047"/>
    </source>
</evidence>
<feature type="compositionally biased region" description="Low complexity" evidence="2">
    <location>
        <begin position="22"/>
        <end position="38"/>
    </location>
</feature>
<dbReference type="OrthoDB" id="427960at2759"/>
<protein>
    <recommendedName>
        <fullName evidence="3">CCHC-type domain-containing protein</fullName>
    </recommendedName>
</protein>
<feature type="domain" description="CCHC-type" evidence="3">
    <location>
        <begin position="236"/>
        <end position="250"/>
    </location>
</feature>
<name>A0A8K0T6Y9_9HYPO</name>
<feature type="region of interest" description="Disordered" evidence="2">
    <location>
        <begin position="112"/>
        <end position="261"/>
    </location>
</feature>
<keyword evidence="5" id="KW-1185">Reference proteome</keyword>
<keyword evidence="1" id="KW-0479">Metal-binding</keyword>
<dbReference type="Pfam" id="PF00098">
    <property type="entry name" value="zf-CCHC"/>
    <property type="match status" value="1"/>
</dbReference>
<evidence type="ECO:0000313" key="4">
    <source>
        <dbReference type="EMBL" id="KAH7329237.1"/>
    </source>
</evidence>
<gene>
    <name evidence="4" type="ORF">B0I35DRAFT_39950</name>
</gene>
<dbReference type="Proteomes" id="UP000813444">
    <property type="component" value="Unassembled WGS sequence"/>
</dbReference>
<reference evidence="4" key="1">
    <citation type="journal article" date="2021" name="Nat. Commun.">
        <title>Genetic determinants of endophytism in the Arabidopsis root mycobiome.</title>
        <authorList>
            <person name="Mesny F."/>
            <person name="Miyauchi S."/>
            <person name="Thiergart T."/>
            <person name="Pickel B."/>
            <person name="Atanasova L."/>
            <person name="Karlsson M."/>
            <person name="Huettel B."/>
            <person name="Barry K.W."/>
            <person name="Haridas S."/>
            <person name="Chen C."/>
            <person name="Bauer D."/>
            <person name="Andreopoulos W."/>
            <person name="Pangilinan J."/>
            <person name="LaButti K."/>
            <person name="Riley R."/>
            <person name="Lipzen A."/>
            <person name="Clum A."/>
            <person name="Drula E."/>
            <person name="Henrissat B."/>
            <person name="Kohler A."/>
            <person name="Grigoriev I.V."/>
            <person name="Martin F.M."/>
            <person name="Hacquard S."/>
        </authorList>
    </citation>
    <scope>NUCLEOTIDE SEQUENCE</scope>
    <source>
        <strain evidence="4">MPI-CAGE-CH-0235</strain>
    </source>
</reference>
<evidence type="ECO:0000259" key="3">
    <source>
        <dbReference type="PROSITE" id="PS50158"/>
    </source>
</evidence>
<dbReference type="GO" id="GO:0003676">
    <property type="term" value="F:nucleic acid binding"/>
    <property type="evidence" value="ECO:0007669"/>
    <property type="project" value="InterPro"/>
</dbReference>
<feature type="compositionally biased region" description="Basic and acidic residues" evidence="2">
    <location>
        <begin position="141"/>
        <end position="152"/>
    </location>
</feature>
<organism evidence="4 5">
    <name type="scientific">Stachybotrys elegans</name>
    <dbReference type="NCBI Taxonomy" id="80388"/>
    <lineage>
        <taxon>Eukaryota</taxon>
        <taxon>Fungi</taxon>
        <taxon>Dikarya</taxon>
        <taxon>Ascomycota</taxon>
        <taxon>Pezizomycotina</taxon>
        <taxon>Sordariomycetes</taxon>
        <taxon>Hypocreomycetidae</taxon>
        <taxon>Hypocreales</taxon>
        <taxon>Stachybotryaceae</taxon>
        <taxon>Stachybotrys</taxon>
    </lineage>
</organism>
<dbReference type="InterPro" id="IPR001878">
    <property type="entry name" value="Znf_CCHC"/>
</dbReference>
<dbReference type="SUPFAM" id="SSF57756">
    <property type="entry name" value="Retrovirus zinc finger-like domains"/>
    <property type="match status" value="1"/>
</dbReference>
<evidence type="ECO:0000256" key="2">
    <source>
        <dbReference type="SAM" id="MobiDB-lite"/>
    </source>
</evidence>
<comment type="caution">
    <text evidence="4">The sequence shown here is derived from an EMBL/GenBank/DDBJ whole genome shotgun (WGS) entry which is preliminary data.</text>
</comment>
<dbReference type="SMART" id="SM00343">
    <property type="entry name" value="ZnF_C2HC"/>
    <property type="match status" value="1"/>
</dbReference>
<dbReference type="EMBL" id="JAGPNK010000001">
    <property type="protein sequence ID" value="KAH7329237.1"/>
    <property type="molecule type" value="Genomic_DNA"/>
</dbReference>
<proteinExistence type="predicted"/>
<dbReference type="PROSITE" id="PS50158">
    <property type="entry name" value="ZF_CCHC"/>
    <property type="match status" value="1"/>
</dbReference>
<sequence length="261" mass="28038">MAPETPRGVSSRLLTMKFMQRAAASASSAGSPDSTTPSSKKRKLDHSPAEGRINLNIDQASIQAALDEQEATRQAALKKHSTEDTQWVLNTSLGGSKKSKAAATPFNIVYVGYGGVDSASNSDDDEPTEIGRTTTKGYKAAPEKTSKQKESESSEESSDDEDDARPGRKRSQGGQGAASSERSRSRSKSRKSASSSIANELRNKRKQKEVSLNKLTSISSAGSTPRSSSNSKDVTCYKCQQQGHRMQDCPTINSAKRSKRS</sequence>
<feature type="compositionally biased region" description="Acidic residues" evidence="2">
    <location>
        <begin position="153"/>
        <end position="163"/>
    </location>
</feature>
<accession>A0A8K0T6Y9</accession>
<evidence type="ECO:0000313" key="5">
    <source>
        <dbReference type="Proteomes" id="UP000813444"/>
    </source>
</evidence>
<dbReference type="AlphaFoldDB" id="A0A8K0T6Y9"/>
<feature type="region of interest" description="Disordered" evidence="2">
    <location>
        <begin position="21"/>
        <end position="55"/>
    </location>
</feature>
<dbReference type="Gene3D" id="4.10.60.10">
    <property type="entry name" value="Zinc finger, CCHC-type"/>
    <property type="match status" value="1"/>
</dbReference>
<feature type="compositionally biased region" description="Polar residues" evidence="2">
    <location>
        <begin position="213"/>
        <end position="255"/>
    </location>
</feature>
<dbReference type="GO" id="GO:0008270">
    <property type="term" value="F:zinc ion binding"/>
    <property type="evidence" value="ECO:0007669"/>
    <property type="project" value="UniProtKB-KW"/>
</dbReference>
<keyword evidence="1" id="KW-0863">Zinc-finger</keyword>
<dbReference type="InterPro" id="IPR036875">
    <property type="entry name" value="Znf_CCHC_sf"/>
</dbReference>
<keyword evidence="1" id="KW-0862">Zinc</keyword>